<name>A0A1J5SEX7_9ZZZZ</name>
<dbReference type="GO" id="GO:0016151">
    <property type="term" value="F:nickel cation binding"/>
    <property type="evidence" value="ECO:0007669"/>
    <property type="project" value="InterPro"/>
</dbReference>
<accession>A0A1J5SEX7</accession>
<dbReference type="InterPro" id="IPR000688">
    <property type="entry name" value="HypA/HybF"/>
</dbReference>
<dbReference type="NCBIfam" id="NF009046">
    <property type="entry name" value="PRK12380.1"/>
    <property type="match status" value="1"/>
</dbReference>
<dbReference type="HAMAP" id="MF_00213">
    <property type="entry name" value="HypA_HybF"/>
    <property type="match status" value="1"/>
</dbReference>
<dbReference type="GO" id="GO:0008270">
    <property type="term" value="F:zinc ion binding"/>
    <property type="evidence" value="ECO:0007669"/>
    <property type="project" value="TreeGrafter"/>
</dbReference>
<dbReference type="PANTHER" id="PTHR34535">
    <property type="entry name" value="HYDROGENASE MATURATION FACTOR HYPA"/>
    <property type="match status" value="1"/>
</dbReference>
<evidence type="ECO:0000313" key="4">
    <source>
        <dbReference type="EMBL" id="OIR00268.1"/>
    </source>
</evidence>
<evidence type="ECO:0000256" key="3">
    <source>
        <dbReference type="ARBA" id="ARBA00022833"/>
    </source>
</evidence>
<dbReference type="EMBL" id="MLJW01000097">
    <property type="protein sequence ID" value="OIR00268.1"/>
    <property type="molecule type" value="Genomic_DNA"/>
</dbReference>
<keyword evidence="3" id="KW-0862">Zinc</keyword>
<evidence type="ECO:0000256" key="2">
    <source>
        <dbReference type="ARBA" id="ARBA00022723"/>
    </source>
</evidence>
<dbReference type="Gene3D" id="3.30.2320.80">
    <property type="match status" value="1"/>
</dbReference>
<proteinExistence type="inferred from homology"/>
<dbReference type="NCBIfam" id="TIGR00100">
    <property type="entry name" value="hypA"/>
    <property type="match status" value="1"/>
</dbReference>
<gene>
    <name evidence="4" type="primary">hypA_5</name>
    <name evidence="4" type="ORF">GALL_177260</name>
</gene>
<dbReference type="Pfam" id="PF01155">
    <property type="entry name" value="HypA"/>
    <property type="match status" value="1"/>
</dbReference>
<keyword evidence="2" id="KW-0479">Metal-binding</keyword>
<organism evidence="4">
    <name type="scientific">mine drainage metagenome</name>
    <dbReference type="NCBI Taxonomy" id="410659"/>
    <lineage>
        <taxon>unclassified sequences</taxon>
        <taxon>metagenomes</taxon>
        <taxon>ecological metagenomes</taxon>
    </lineage>
</organism>
<dbReference type="PANTHER" id="PTHR34535:SF3">
    <property type="entry name" value="HYDROGENASE MATURATION FACTOR HYPA"/>
    <property type="match status" value="1"/>
</dbReference>
<reference evidence="4" key="1">
    <citation type="submission" date="2016-10" db="EMBL/GenBank/DDBJ databases">
        <title>Sequence of Gallionella enrichment culture.</title>
        <authorList>
            <person name="Poehlein A."/>
            <person name="Muehling M."/>
            <person name="Daniel R."/>
        </authorList>
    </citation>
    <scope>NUCLEOTIDE SEQUENCE</scope>
</reference>
<dbReference type="AlphaFoldDB" id="A0A1J5SEX7"/>
<sequence length="113" mass="12232">MHEMSLCESIVQIIEDQARAQQFSKVRRVVLDIGALSSVDVGALRFCFDVVAAHGVAQGAALDIHTSPAQAWCMPCATRVDVTRRADPCPLCGNHQVVVEGGDAMRIKELEVD</sequence>
<comment type="caution">
    <text evidence="4">The sequence shown here is derived from an EMBL/GenBank/DDBJ whole genome shotgun (WGS) entry which is preliminary data.</text>
</comment>
<evidence type="ECO:0000256" key="1">
    <source>
        <dbReference type="ARBA" id="ARBA00022596"/>
    </source>
</evidence>
<dbReference type="PIRSF" id="PIRSF004761">
    <property type="entry name" value="Hydrgn_mat_HypA"/>
    <property type="match status" value="1"/>
</dbReference>
<dbReference type="GO" id="GO:0051604">
    <property type="term" value="P:protein maturation"/>
    <property type="evidence" value="ECO:0007669"/>
    <property type="project" value="InterPro"/>
</dbReference>
<dbReference type="FunFam" id="3.30.2320.80:FF:000001">
    <property type="entry name" value="Hydrogenase maturation factor HypA"/>
    <property type="match status" value="1"/>
</dbReference>
<protein>
    <submittedName>
        <fullName evidence="4">Hydrogenase/urease nickel incorporation protein HypA</fullName>
    </submittedName>
</protein>
<keyword evidence="1" id="KW-0533">Nickel</keyword>